<gene>
    <name evidence="2" type="ORF">ACFQZQ_12370</name>
</gene>
<evidence type="ECO:0000259" key="1">
    <source>
        <dbReference type="SMART" id="SM01321"/>
    </source>
</evidence>
<evidence type="ECO:0000313" key="2">
    <source>
        <dbReference type="EMBL" id="MFD0740071.1"/>
    </source>
</evidence>
<proteinExistence type="predicted"/>
<dbReference type="InterPro" id="IPR052715">
    <property type="entry name" value="RAYT_transposase"/>
</dbReference>
<protein>
    <submittedName>
        <fullName evidence="2">Transposase</fullName>
    </submittedName>
</protein>
<comment type="caution">
    <text evidence="2">The sequence shown here is derived from an EMBL/GenBank/DDBJ whole genome shotgun (WGS) entry which is preliminary data.</text>
</comment>
<dbReference type="EMBL" id="JBHTIH010000007">
    <property type="protein sequence ID" value="MFD0740071.1"/>
    <property type="molecule type" value="Genomic_DNA"/>
</dbReference>
<dbReference type="Proteomes" id="UP001597090">
    <property type="component" value="Unassembled WGS sequence"/>
</dbReference>
<dbReference type="Gene3D" id="3.30.70.1290">
    <property type="entry name" value="Transposase IS200-like"/>
    <property type="match status" value="1"/>
</dbReference>
<dbReference type="Pfam" id="PF01797">
    <property type="entry name" value="Y1_Tnp"/>
    <property type="match status" value="1"/>
</dbReference>
<dbReference type="NCBIfam" id="NF047646">
    <property type="entry name" value="REP_Tyr_transpos"/>
    <property type="match status" value="1"/>
</dbReference>
<dbReference type="PANTHER" id="PTHR36966">
    <property type="entry name" value="REP-ASSOCIATED TYROSINE TRANSPOSASE"/>
    <property type="match status" value="1"/>
</dbReference>
<dbReference type="SUPFAM" id="SSF143422">
    <property type="entry name" value="Transposase IS200-like"/>
    <property type="match status" value="1"/>
</dbReference>
<sequence>MTEAVLMTSGHIALRKGRHSSAGQIYLVTFTTADRQPHFAPWEVGADAAYWMTEPAQWGTSRLLAWVLMPDHWHGLIELGPGALLPALVQRLKGRTARLLGLAHPALGGIWAAGYHDHALRKEEDLLAAARYLVMNSVRAGLVRSAGRYPFWDAVRL</sequence>
<keyword evidence="3" id="KW-1185">Reference proteome</keyword>
<dbReference type="PANTHER" id="PTHR36966:SF1">
    <property type="entry name" value="REP-ASSOCIATED TYROSINE TRANSPOSASE"/>
    <property type="match status" value="1"/>
</dbReference>
<dbReference type="RefSeq" id="WP_386813143.1">
    <property type="nucleotide sequence ID" value="NZ_JBHTIH010000007.1"/>
</dbReference>
<accession>A0ABW2YPX8</accession>
<name>A0ABW2YPX8_9GAMM</name>
<dbReference type="InterPro" id="IPR002686">
    <property type="entry name" value="Transposase_17"/>
</dbReference>
<organism evidence="2 3">
    <name type="scientific">Lysobacter koreensis</name>
    <dbReference type="NCBI Taxonomy" id="266122"/>
    <lineage>
        <taxon>Bacteria</taxon>
        <taxon>Pseudomonadati</taxon>
        <taxon>Pseudomonadota</taxon>
        <taxon>Gammaproteobacteria</taxon>
        <taxon>Lysobacterales</taxon>
        <taxon>Lysobacteraceae</taxon>
        <taxon>Lysobacter</taxon>
    </lineage>
</organism>
<evidence type="ECO:0000313" key="3">
    <source>
        <dbReference type="Proteomes" id="UP001597090"/>
    </source>
</evidence>
<feature type="domain" description="Transposase IS200-like" evidence="1">
    <location>
        <begin position="21"/>
        <end position="136"/>
    </location>
</feature>
<dbReference type="InterPro" id="IPR036515">
    <property type="entry name" value="Transposase_17_sf"/>
</dbReference>
<dbReference type="SMART" id="SM01321">
    <property type="entry name" value="Y1_Tnp"/>
    <property type="match status" value="1"/>
</dbReference>
<reference evidence="3" key="1">
    <citation type="journal article" date="2019" name="Int. J. Syst. Evol. Microbiol.">
        <title>The Global Catalogue of Microorganisms (GCM) 10K type strain sequencing project: providing services to taxonomists for standard genome sequencing and annotation.</title>
        <authorList>
            <consortium name="The Broad Institute Genomics Platform"/>
            <consortium name="The Broad Institute Genome Sequencing Center for Infectious Disease"/>
            <person name="Wu L."/>
            <person name="Ma J."/>
        </authorList>
    </citation>
    <scope>NUCLEOTIDE SEQUENCE [LARGE SCALE GENOMIC DNA]</scope>
    <source>
        <strain evidence="3">CCUG 55491</strain>
    </source>
</reference>